<feature type="binding site" evidence="5">
    <location>
        <position position="86"/>
    </location>
    <ligand>
        <name>Mg(2+)</name>
        <dbReference type="ChEBI" id="CHEBI:18420"/>
        <label>1</label>
        <note>catalytic</note>
    </ligand>
</feature>
<dbReference type="GO" id="GO:0007165">
    <property type="term" value="P:signal transduction"/>
    <property type="evidence" value="ECO:0007669"/>
    <property type="project" value="TreeGrafter"/>
</dbReference>
<dbReference type="Pfam" id="PF00459">
    <property type="entry name" value="Inositol_P"/>
    <property type="match status" value="1"/>
</dbReference>
<keyword evidence="5" id="KW-0479">Metal-binding</keyword>
<feature type="binding site" evidence="5">
    <location>
        <position position="71"/>
    </location>
    <ligand>
        <name>Mg(2+)</name>
        <dbReference type="ChEBI" id="CHEBI:18420"/>
        <label>1</label>
        <note>catalytic</note>
    </ligand>
</feature>
<comment type="caution">
    <text evidence="6">The sequence shown here is derived from an EMBL/GenBank/DDBJ whole genome shotgun (WGS) entry which is preliminary data.</text>
</comment>
<dbReference type="Gene3D" id="3.40.190.80">
    <property type="match status" value="1"/>
</dbReference>
<dbReference type="CDD" id="cd01641">
    <property type="entry name" value="Bacterial_IMPase_like_1"/>
    <property type="match status" value="1"/>
</dbReference>
<evidence type="ECO:0000256" key="4">
    <source>
        <dbReference type="NCBIfam" id="TIGR02067"/>
    </source>
</evidence>
<dbReference type="InterPro" id="IPR000760">
    <property type="entry name" value="Inositol_monophosphatase-like"/>
</dbReference>
<evidence type="ECO:0000256" key="1">
    <source>
        <dbReference type="ARBA" id="ARBA00001946"/>
    </source>
</evidence>
<feature type="binding site" evidence="5">
    <location>
        <position position="214"/>
    </location>
    <ligand>
        <name>Mg(2+)</name>
        <dbReference type="ChEBI" id="CHEBI:18420"/>
        <label>1</label>
        <note>catalytic</note>
    </ligand>
</feature>
<keyword evidence="7" id="KW-1185">Reference proteome</keyword>
<dbReference type="PRINTS" id="PR00377">
    <property type="entry name" value="IMPHPHTASES"/>
</dbReference>
<dbReference type="EMBL" id="JACIEK010000012">
    <property type="protein sequence ID" value="MBB3999836.1"/>
    <property type="molecule type" value="Genomic_DNA"/>
</dbReference>
<keyword evidence="5" id="KW-0460">Magnesium</keyword>
<dbReference type="Proteomes" id="UP000542776">
    <property type="component" value="Unassembled WGS sequence"/>
</dbReference>
<proteinExistence type="inferred from homology"/>
<dbReference type="GO" id="GO:0006020">
    <property type="term" value="P:inositol metabolic process"/>
    <property type="evidence" value="ECO:0007669"/>
    <property type="project" value="TreeGrafter"/>
</dbReference>
<dbReference type="AlphaFoldDB" id="A0A7W6H7A5"/>
<dbReference type="NCBIfam" id="TIGR02067">
    <property type="entry name" value="his_9_HisN"/>
    <property type="match status" value="1"/>
</dbReference>
<evidence type="ECO:0000313" key="7">
    <source>
        <dbReference type="Proteomes" id="UP000542776"/>
    </source>
</evidence>
<accession>A0A7W6H7A5</accession>
<dbReference type="Gene3D" id="3.30.540.10">
    <property type="entry name" value="Fructose-1,6-Bisphosphatase, subunit A, domain 1"/>
    <property type="match status" value="1"/>
</dbReference>
<feature type="binding site" evidence="5">
    <location>
        <position position="89"/>
    </location>
    <ligand>
        <name>Mg(2+)</name>
        <dbReference type="ChEBI" id="CHEBI:18420"/>
        <label>1</label>
        <note>catalytic</note>
    </ligand>
</feature>
<dbReference type="GO" id="GO:0008934">
    <property type="term" value="F:inositol monophosphate 1-phosphatase activity"/>
    <property type="evidence" value="ECO:0007669"/>
    <property type="project" value="TreeGrafter"/>
</dbReference>
<protein>
    <recommendedName>
        <fullName evidence="4">Histidinol-phosphatase</fullName>
        <ecNumber evidence="4">3.1.3.15</ecNumber>
    </recommendedName>
</protein>
<dbReference type="GO" id="GO:0004401">
    <property type="term" value="F:histidinol-phosphatase activity"/>
    <property type="evidence" value="ECO:0007669"/>
    <property type="project" value="UniProtKB-UniRule"/>
</dbReference>
<dbReference type="InterPro" id="IPR011809">
    <property type="entry name" value="His_9_proposed"/>
</dbReference>
<dbReference type="EC" id="3.1.3.15" evidence="4"/>
<comment type="cofactor">
    <cofactor evidence="1 5">
        <name>Mg(2+)</name>
        <dbReference type="ChEBI" id="CHEBI:18420"/>
    </cofactor>
</comment>
<evidence type="ECO:0000256" key="2">
    <source>
        <dbReference type="ARBA" id="ARBA00009759"/>
    </source>
</evidence>
<dbReference type="GO" id="GO:0000105">
    <property type="term" value="P:L-histidine biosynthetic process"/>
    <property type="evidence" value="ECO:0007669"/>
    <property type="project" value="UniProtKB-UniRule"/>
</dbReference>
<comment type="similarity">
    <text evidence="2">Belongs to the inositol monophosphatase superfamily.</text>
</comment>
<dbReference type="GO" id="GO:0046872">
    <property type="term" value="F:metal ion binding"/>
    <property type="evidence" value="ECO:0007669"/>
    <property type="project" value="UniProtKB-KW"/>
</dbReference>
<dbReference type="SUPFAM" id="SSF56655">
    <property type="entry name" value="Carbohydrate phosphatase"/>
    <property type="match status" value="1"/>
</dbReference>
<reference evidence="6 7" key="1">
    <citation type="submission" date="2020-08" db="EMBL/GenBank/DDBJ databases">
        <title>Genomic Encyclopedia of Type Strains, Phase IV (KMG-IV): sequencing the most valuable type-strain genomes for metagenomic binning, comparative biology and taxonomic classification.</title>
        <authorList>
            <person name="Goeker M."/>
        </authorList>
    </citation>
    <scope>NUCLEOTIDE SEQUENCE [LARGE SCALE GENOMIC DNA]</scope>
    <source>
        <strain evidence="6 7">DSM 102238</strain>
    </source>
</reference>
<dbReference type="PANTHER" id="PTHR20854:SF4">
    <property type="entry name" value="INOSITOL-1-MONOPHOSPHATASE-RELATED"/>
    <property type="match status" value="1"/>
</dbReference>
<keyword evidence="3" id="KW-0378">Hydrolase</keyword>
<dbReference type="PANTHER" id="PTHR20854">
    <property type="entry name" value="INOSITOL MONOPHOSPHATASE"/>
    <property type="match status" value="1"/>
</dbReference>
<name>A0A7W6H7A5_9HYPH</name>
<organism evidence="6 7">
    <name type="scientific">Aureimonas pseudogalii</name>
    <dbReference type="NCBI Taxonomy" id="1744844"/>
    <lineage>
        <taxon>Bacteria</taxon>
        <taxon>Pseudomonadati</taxon>
        <taxon>Pseudomonadota</taxon>
        <taxon>Alphaproteobacteria</taxon>
        <taxon>Hyphomicrobiales</taxon>
        <taxon>Aurantimonadaceae</taxon>
        <taxon>Aureimonas</taxon>
    </lineage>
</organism>
<evidence type="ECO:0000256" key="3">
    <source>
        <dbReference type="ARBA" id="ARBA00022801"/>
    </source>
</evidence>
<gene>
    <name evidence="6" type="ORF">GGR04_003706</name>
</gene>
<evidence type="ECO:0000313" key="6">
    <source>
        <dbReference type="EMBL" id="MBB3999836.1"/>
    </source>
</evidence>
<evidence type="ECO:0000256" key="5">
    <source>
        <dbReference type="PIRSR" id="PIRSR600760-2"/>
    </source>
</evidence>
<sequence length="261" mass="28170">MMMLPDVDFLFHLADVAAAQTLPRFRSRLVVDNKPKEGFTFDPVTEADREAEKAIRAAIGQRFPDHAILGEEFGRSGEGDLLWVIDPVDGTRPFICGVPVWGTLIGLTVRGKAEFGIMSQPFTGERFYATPEGGYGEGPHTGRYALAVRDVGGLENATLFSSAPELFRGGLKDRFQTLVDAVRLTRFGCDCYAFAMLAAGHVDLCVEPGLQPYDIVALTPLVERAGGVVTTFSGDRPEEGGDVIAAATPQLHEAALRLLNG</sequence>